<proteinExistence type="predicted"/>
<dbReference type="RefSeq" id="WP_111326098.1">
    <property type="nucleotide sequence ID" value="NZ_BIFX01000001.1"/>
</dbReference>
<evidence type="ECO:0000256" key="1">
    <source>
        <dbReference type="SAM" id="MobiDB-lite"/>
    </source>
</evidence>
<feature type="region of interest" description="Disordered" evidence="1">
    <location>
        <begin position="870"/>
        <end position="946"/>
    </location>
</feature>
<dbReference type="Gene3D" id="3.40.50.300">
    <property type="entry name" value="P-loop containing nucleotide triphosphate hydrolases"/>
    <property type="match status" value="2"/>
</dbReference>
<organism evidence="4 5">
    <name type="scientific">Thermosporothrix hazakensis</name>
    <dbReference type="NCBI Taxonomy" id="644383"/>
    <lineage>
        <taxon>Bacteria</taxon>
        <taxon>Bacillati</taxon>
        <taxon>Chloroflexota</taxon>
        <taxon>Ktedonobacteria</taxon>
        <taxon>Ktedonobacterales</taxon>
        <taxon>Thermosporotrichaceae</taxon>
        <taxon>Thermosporothrix</taxon>
    </lineage>
</organism>
<dbReference type="Proteomes" id="UP000248806">
    <property type="component" value="Unassembled WGS sequence"/>
</dbReference>
<keyword evidence="2" id="KW-1133">Transmembrane helix</keyword>
<evidence type="ECO:0000313" key="4">
    <source>
        <dbReference type="EMBL" id="PZW20724.1"/>
    </source>
</evidence>
<evidence type="ECO:0000313" key="5">
    <source>
        <dbReference type="Proteomes" id="UP000248806"/>
    </source>
</evidence>
<feature type="compositionally biased region" description="Acidic residues" evidence="1">
    <location>
        <begin position="926"/>
        <end position="940"/>
    </location>
</feature>
<dbReference type="Pfam" id="PF01935">
    <property type="entry name" value="DUF87"/>
    <property type="match status" value="1"/>
</dbReference>
<name>A0A326TVD5_THEHA</name>
<dbReference type="InterPro" id="IPR027417">
    <property type="entry name" value="P-loop_NTPase"/>
</dbReference>
<dbReference type="PANTHER" id="PTHR30121">
    <property type="entry name" value="UNCHARACTERIZED PROTEIN YJGR-RELATED"/>
    <property type="match status" value="1"/>
</dbReference>
<feature type="compositionally biased region" description="Basic residues" evidence="1">
    <location>
        <begin position="901"/>
        <end position="915"/>
    </location>
</feature>
<protein>
    <submittedName>
        <fullName evidence="4">Uncharacterized protein DUF87</fullName>
    </submittedName>
</protein>
<dbReference type="EMBL" id="QKUF01000041">
    <property type="protein sequence ID" value="PZW20724.1"/>
    <property type="molecule type" value="Genomic_DNA"/>
</dbReference>
<keyword evidence="2" id="KW-0472">Membrane</keyword>
<dbReference type="InterPro" id="IPR051162">
    <property type="entry name" value="T4SS_component"/>
</dbReference>
<feature type="transmembrane region" description="Helical" evidence="2">
    <location>
        <begin position="190"/>
        <end position="215"/>
    </location>
</feature>
<dbReference type="AlphaFoldDB" id="A0A326TVD5"/>
<reference evidence="4 5" key="1">
    <citation type="submission" date="2018-06" db="EMBL/GenBank/DDBJ databases">
        <title>Genomic Encyclopedia of Archaeal and Bacterial Type Strains, Phase II (KMG-II): from individual species to whole genera.</title>
        <authorList>
            <person name="Goeker M."/>
        </authorList>
    </citation>
    <scope>NUCLEOTIDE SEQUENCE [LARGE SCALE GENOMIC DNA]</scope>
    <source>
        <strain evidence="4 5">ATCC BAA-1881</strain>
    </source>
</reference>
<feature type="transmembrane region" description="Helical" evidence="2">
    <location>
        <begin position="235"/>
        <end position="256"/>
    </location>
</feature>
<dbReference type="PANTHER" id="PTHR30121:SF6">
    <property type="entry name" value="SLR6007 PROTEIN"/>
    <property type="match status" value="1"/>
</dbReference>
<keyword evidence="2" id="KW-0812">Transmembrane</keyword>
<feature type="compositionally biased region" description="Low complexity" evidence="1">
    <location>
        <begin position="870"/>
        <end position="889"/>
    </location>
</feature>
<dbReference type="SUPFAM" id="SSF52540">
    <property type="entry name" value="P-loop containing nucleoside triphosphate hydrolases"/>
    <property type="match status" value="1"/>
</dbReference>
<sequence length="946" mass="106174">MLRRPPCTVHLVPGRMAPERTQERYEAWETMLQGMVFDATTPLAFEITGEGQTKTKRFLLRASSPQTLDHALSQLQVRVPQVQARPLLPQEDPLTLERGERSSVCELRAGADAYLPLRTMKEADPLRGVLAAVSTLPPDLRAVAQIALIPLPASWSQGYLRKALEHPLEQERQARREALLTSRAPSGNTLLLLCLLLVGLVLWTVFGDPAALTTWVRALHAGQMPRLHTLAQEQLPLWGGAGGLVVLVLLLLLQLLRRKHLYLASRQVEQRLLQCAYRGRIYLYVIGPGTRMALLPRWWALTRRLWQGLRQQRSWPTSAQHITHLWRLTWLEWQWRARQQQRRHDALTHLAATYRQFDSSAGHFVPRTLPERRAQALAQGRWEQSVPRSRHYLTGDFVARAWNLAQAAQFTDVPGLEQKRSRSLLVPQALVAPLGAPIVGVSEHAGQSLPFAFPPDFFRSHVLIAGKSGEGKSTLMLHLARAAAQHDQALFVLDPHGDLALDLLRFLPASRSADVVLLDLGDPDVCVGINPLDASAGQEREVIISTLITTFARIWENGWGPRMEASFRMALATLYEANLSLLEQDRAREQYTLLDVFAVLMDERFCHAVLALVRDPFVHRFWYQYFDPLDGRQQRERIDPVLTKMVPFEARAARAIVGQSCSTVSFKTLLRERRIVIIRLAAGEIGSATASLLGATLLGLMLSAHQQQSVLPEAERVRSTLIIDEFQSMAGADYALLLAELRKYGAAAVLATQSCEYLTTVSPTLLPTALANCQHLVTFRLSAADAWTLHREMQVEQEDLVLLNRYTCYLRLTHQSLVYPTFSLRLHQPALDPEGCIGWFRARSAAFTRPRTELEQELQHHLAATLRAQPPQQEALAQPAATGEPAATPSAPPVPEPPPKKQGRSRSTRFAKKRERSVQRQLSTFDEQDNEEIESAEDAETTGAER</sequence>
<keyword evidence="5" id="KW-1185">Reference proteome</keyword>
<feature type="domain" description="Helicase HerA central" evidence="3">
    <location>
        <begin position="456"/>
        <end position="498"/>
    </location>
</feature>
<dbReference type="OrthoDB" id="140011at2"/>
<evidence type="ECO:0000256" key="2">
    <source>
        <dbReference type="SAM" id="Phobius"/>
    </source>
</evidence>
<accession>A0A326TVD5</accession>
<comment type="caution">
    <text evidence="4">The sequence shown here is derived from an EMBL/GenBank/DDBJ whole genome shotgun (WGS) entry which is preliminary data.</text>
</comment>
<evidence type="ECO:0000259" key="3">
    <source>
        <dbReference type="Pfam" id="PF01935"/>
    </source>
</evidence>
<gene>
    <name evidence="4" type="ORF">EI42_05870</name>
</gene>
<dbReference type="InterPro" id="IPR002789">
    <property type="entry name" value="HerA_central"/>
</dbReference>